<dbReference type="Pfam" id="PF02302">
    <property type="entry name" value="PTS_IIB"/>
    <property type="match status" value="1"/>
</dbReference>
<protein>
    <submittedName>
        <fullName evidence="3">PTS sugar transporter subunit IIB</fullName>
    </submittedName>
</protein>
<evidence type="ECO:0000256" key="1">
    <source>
        <dbReference type="ARBA" id="ARBA00022679"/>
    </source>
</evidence>
<accession>A0ABY5P4Y4</accession>
<dbReference type="Proteomes" id="UP001315967">
    <property type="component" value="Chromosome"/>
</dbReference>
<keyword evidence="4" id="KW-1185">Reference proteome</keyword>
<evidence type="ECO:0000313" key="4">
    <source>
        <dbReference type="Proteomes" id="UP001315967"/>
    </source>
</evidence>
<keyword evidence="1" id="KW-0808">Transferase</keyword>
<sequence>MKKGIVVCRTGTGSSVMLKIQADKVIKTNNLPISLEQASLDAIPGFSGDLIIALSDVADDLSEKHLKQYIIGINNMMNKNELLEKMNMFLTEIEEEK</sequence>
<dbReference type="SUPFAM" id="SSF52794">
    <property type="entry name" value="PTS system IIB component-like"/>
    <property type="match status" value="1"/>
</dbReference>
<gene>
    <name evidence="3" type="ORF">NRE15_12820</name>
</gene>
<name>A0ABY5P4Y4_9LACT</name>
<feature type="domain" description="Phosphotransferase system EIIB component type 2/3" evidence="2">
    <location>
        <begin position="3"/>
        <end position="85"/>
    </location>
</feature>
<keyword evidence="3" id="KW-0762">Sugar transport</keyword>
<organism evidence="3 4">
    <name type="scientific">Fundicoccus culcitae</name>
    <dbReference type="NCBI Taxonomy" id="2969821"/>
    <lineage>
        <taxon>Bacteria</taxon>
        <taxon>Bacillati</taxon>
        <taxon>Bacillota</taxon>
        <taxon>Bacilli</taxon>
        <taxon>Lactobacillales</taxon>
        <taxon>Aerococcaceae</taxon>
        <taxon>Fundicoccus</taxon>
    </lineage>
</organism>
<dbReference type="InterPro" id="IPR003501">
    <property type="entry name" value="PTS_EIIB_2/3"/>
</dbReference>
<dbReference type="EMBL" id="CP102453">
    <property type="protein sequence ID" value="UUX33754.1"/>
    <property type="molecule type" value="Genomic_DNA"/>
</dbReference>
<dbReference type="InterPro" id="IPR036095">
    <property type="entry name" value="PTS_EIIB-like_sf"/>
</dbReference>
<dbReference type="RefSeq" id="WP_313793257.1">
    <property type="nucleotide sequence ID" value="NZ_CP102453.1"/>
</dbReference>
<evidence type="ECO:0000313" key="3">
    <source>
        <dbReference type="EMBL" id="UUX33754.1"/>
    </source>
</evidence>
<dbReference type="CDD" id="cd05563">
    <property type="entry name" value="PTS_IIB_ascorbate"/>
    <property type="match status" value="1"/>
</dbReference>
<reference evidence="3 4" key="1">
    <citation type="submission" date="2022-08" db="EMBL/GenBank/DDBJ databases">
        <title>Aerococcaceae sp. nov isolated from spoiled eye mask.</title>
        <authorList>
            <person name="Zhou G."/>
            <person name="Xie X.-B."/>
            <person name="Shi Q.-S."/>
            <person name="Wang Y.-S."/>
            <person name="Wen X."/>
            <person name="Peng H."/>
            <person name="Yang X.-J."/>
            <person name="Tao H.-B."/>
            <person name="Huang X.-M."/>
        </authorList>
    </citation>
    <scope>NUCLEOTIDE SEQUENCE [LARGE SCALE GENOMIC DNA]</scope>
    <source>
        <strain evidence="4">DM20194951</strain>
    </source>
</reference>
<proteinExistence type="predicted"/>
<keyword evidence="3" id="KW-0813">Transport</keyword>
<evidence type="ECO:0000259" key="2">
    <source>
        <dbReference type="Pfam" id="PF02302"/>
    </source>
</evidence>
<dbReference type="Gene3D" id="3.40.50.2300">
    <property type="match status" value="1"/>
</dbReference>